<evidence type="ECO:0000313" key="1">
    <source>
        <dbReference type="EMBL" id="GAI52658.1"/>
    </source>
</evidence>
<dbReference type="AlphaFoldDB" id="X1P9Z4"/>
<reference evidence="1" key="1">
    <citation type="journal article" date="2014" name="Front. Microbiol.">
        <title>High frequency of phylogenetically diverse reductive dehalogenase-homologous genes in deep subseafloor sedimentary metagenomes.</title>
        <authorList>
            <person name="Kawai M."/>
            <person name="Futagami T."/>
            <person name="Toyoda A."/>
            <person name="Takaki Y."/>
            <person name="Nishi S."/>
            <person name="Hori S."/>
            <person name="Arai W."/>
            <person name="Tsubouchi T."/>
            <person name="Morono Y."/>
            <person name="Uchiyama I."/>
            <person name="Ito T."/>
            <person name="Fujiyama A."/>
            <person name="Inagaki F."/>
            <person name="Takami H."/>
        </authorList>
    </citation>
    <scope>NUCLEOTIDE SEQUENCE</scope>
    <source>
        <strain evidence="1">Expedition CK06-06</strain>
    </source>
</reference>
<organism evidence="1">
    <name type="scientific">marine sediment metagenome</name>
    <dbReference type="NCBI Taxonomy" id="412755"/>
    <lineage>
        <taxon>unclassified sequences</taxon>
        <taxon>metagenomes</taxon>
        <taxon>ecological metagenomes</taxon>
    </lineage>
</organism>
<dbReference type="EMBL" id="BARV01041643">
    <property type="protein sequence ID" value="GAI52658.1"/>
    <property type="molecule type" value="Genomic_DNA"/>
</dbReference>
<proteinExistence type="predicted"/>
<gene>
    <name evidence="1" type="ORF">S06H3_62947</name>
</gene>
<sequence length="65" mass="7509">MVLINTEELIIKRAYEKNAFTPKSFFKVKMGVLGEVREPIPKKSELLAAYRSLVKKGEVEKNERL</sequence>
<accession>X1P9Z4</accession>
<name>X1P9Z4_9ZZZZ</name>
<comment type="caution">
    <text evidence="1">The sequence shown here is derived from an EMBL/GenBank/DDBJ whole genome shotgun (WGS) entry which is preliminary data.</text>
</comment>
<protein>
    <submittedName>
        <fullName evidence="1">Uncharacterized protein</fullName>
    </submittedName>
</protein>